<dbReference type="GO" id="GO:0004559">
    <property type="term" value="F:alpha-mannosidase activity"/>
    <property type="evidence" value="ECO:0000318"/>
    <property type="project" value="GO_Central"/>
</dbReference>
<dbReference type="Gene3D" id="3.20.110.10">
    <property type="entry name" value="Glycoside hydrolase 38, N terminal domain"/>
    <property type="match status" value="1"/>
</dbReference>
<keyword evidence="8" id="KW-1015">Disulfide bond</keyword>
<gene>
    <name evidence="14" type="primary">AUGUSTUS-3.0.2_02467</name>
    <name evidence="14" type="ORF">TcasGA2_TC002467</name>
</gene>
<keyword evidence="6 12" id="KW-0378">Hydrolase</keyword>
<dbReference type="InterPro" id="IPR011330">
    <property type="entry name" value="Glyco_hydro/deAcase_b/a-brl"/>
</dbReference>
<name>D6WI15_TRICA</name>
<protein>
    <recommendedName>
        <fullName evidence="12">Alpha-mannosidase</fullName>
        <ecNumber evidence="12">3.2.1.-</ecNumber>
    </recommendedName>
</protein>
<dbReference type="AlphaFoldDB" id="D6WI15"/>
<keyword evidence="5 12" id="KW-0732">Signal</keyword>
<dbReference type="InterPro" id="IPR011682">
    <property type="entry name" value="Glyco_hydro_38_C"/>
</dbReference>
<dbReference type="HOGENOM" id="CLU_004690_2_0_1"/>
<dbReference type="PANTHER" id="PTHR11607">
    <property type="entry name" value="ALPHA-MANNOSIDASE"/>
    <property type="match status" value="1"/>
</dbReference>
<dbReference type="Pfam" id="PF17677">
    <property type="entry name" value="Glyco_hydro38C2"/>
    <property type="match status" value="1"/>
</dbReference>
<dbReference type="InterPro" id="IPR000602">
    <property type="entry name" value="Glyco_hydro_38_N"/>
</dbReference>
<dbReference type="GO" id="GO:0046872">
    <property type="term" value="F:metal ion binding"/>
    <property type="evidence" value="ECO:0007669"/>
    <property type="project" value="UniProtKB-KW"/>
</dbReference>
<dbReference type="EC" id="3.2.1.-" evidence="12"/>
<dbReference type="FunFam" id="2.70.98.30:FF:000003">
    <property type="entry name" value="Alpha-mannosidase"/>
    <property type="match status" value="1"/>
</dbReference>
<evidence type="ECO:0000313" key="14">
    <source>
        <dbReference type="EMBL" id="EEZ99706.1"/>
    </source>
</evidence>
<dbReference type="InterPro" id="IPR041147">
    <property type="entry name" value="GH38_C"/>
</dbReference>
<dbReference type="InterPro" id="IPR028995">
    <property type="entry name" value="Glyco_hydro_57/38_cen_sf"/>
</dbReference>
<dbReference type="KEGG" id="tca:656754"/>
<evidence type="ECO:0000256" key="5">
    <source>
        <dbReference type="ARBA" id="ARBA00022729"/>
    </source>
</evidence>
<dbReference type="PhylomeDB" id="D6WI15"/>
<feature type="signal peptide" evidence="12">
    <location>
        <begin position="1"/>
        <end position="16"/>
    </location>
</feature>
<dbReference type="GO" id="GO:0005764">
    <property type="term" value="C:lysosome"/>
    <property type="evidence" value="ECO:0000318"/>
    <property type="project" value="GO_Central"/>
</dbReference>
<dbReference type="InterPro" id="IPR013780">
    <property type="entry name" value="Glyco_hydro_b"/>
</dbReference>
<accession>D6WI15</accession>
<keyword evidence="9" id="KW-0325">Glycoprotein</keyword>
<evidence type="ECO:0000256" key="8">
    <source>
        <dbReference type="ARBA" id="ARBA00023157"/>
    </source>
</evidence>
<evidence type="ECO:0000256" key="12">
    <source>
        <dbReference type="RuleBase" id="RU361199"/>
    </source>
</evidence>
<comment type="subcellular location">
    <subcellularLocation>
        <location evidence="2">Lysosome</location>
    </subcellularLocation>
</comment>
<comment type="cofactor">
    <cofactor evidence="12">
        <name>Zn(2+)</name>
        <dbReference type="ChEBI" id="CHEBI:29105"/>
    </cofactor>
    <text evidence="12">Binds 1 zinc ion per subunit.</text>
</comment>
<dbReference type="SUPFAM" id="SSF88688">
    <property type="entry name" value="Families 57/38 glycoside transferase middle domain"/>
    <property type="match status" value="1"/>
</dbReference>
<dbReference type="InterPro" id="IPR050843">
    <property type="entry name" value="Glycosyl_Hydrlase_38"/>
</dbReference>
<keyword evidence="4 12" id="KW-0479">Metal-binding</keyword>
<dbReference type="FunFam" id="2.60.40.1180:FF:000018">
    <property type="entry name" value="Alpha-mannosidase"/>
    <property type="match status" value="1"/>
</dbReference>
<evidence type="ECO:0000256" key="3">
    <source>
        <dbReference type="ARBA" id="ARBA00009792"/>
    </source>
</evidence>
<evidence type="ECO:0000256" key="11">
    <source>
        <dbReference type="ARBA" id="ARBA00023295"/>
    </source>
</evidence>
<dbReference type="STRING" id="7070.D6WI15"/>
<keyword evidence="10" id="KW-0458">Lysosome</keyword>
<dbReference type="EMBL" id="KQ971332">
    <property type="protein sequence ID" value="EEZ99706.1"/>
    <property type="molecule type" value="Genomic_DNA"/>
</dbReference>
<dbReference type="FunFam" id="3.20.110.10:FF:000001">
    <property type="entry name" value="Alpha-mannosidase"/>
    <property type="match status" value="1"/>
</dbReference>
<dbReference type="InterPro" id="IPR011013">
    <property type="entry name" value="Gal_mutarotase_sf_dom"/>
</dbReference>
<reference evidence="14 15" key="1">
    <citation type="journal article" date="2008" name="Nature">
        <title>The genome of the model beetle and pest Tribolium castaneum.</title>
        <authorList>
            <consortium name="Tribolium Genome Sequencing Consortium"/>
            <person name="Richards S."/>
            <person name="Gibbs R.A."/>
            <person name="Weinstock G.M."/>
            <person name="Brown S.J."/>
            <person name="Denell R."/>
            <person name="Beeman R.W."/>
            <person name="Gibbs R."/>
            <person name="Beeman R.W."/>
            <person name="Brown S.J."/>
            <person name="Bucher G."/>
            <person name="Friedrich M."/>
            <person name="Grimmelikhuijzen C.J."/>
            <person name="Klingler M."/>
            <person name="Lorenzen M."/>
            <person name="Richards S."/>
            <person name="Roth S."/>
            <person name="Schroder R."/>
            <person name="Tautz D."/>
            <person name="Zdobnov E.M."/>
            <person name="Muzny D."/>
            <person name="Gibbs R.A."/>
            <person name="Weinstock G.M."/>
            <person name="Attaway T."/>
            <person name="Bell S."/>
            <person name="Buhay C.J."/>
            <person name="Chandrabose M.N."/>
            <person name="Chavez D."/>
            <person name="Clerk-Blankenburg K.P."/>
            <person name="Cree A."/>
            <person name="Dao M."/>
            <person name="Davis C."/>
            <person name="Chacko J."/>
            <person name="Dinh H."/>
            <person name="Dugan-Rocha S."/>
            <person name="Fowler G."/>
            <person name="Garner T.T."/>
            <person name="Garnes J."/>
            <person name="Gnirke A."/>
            <person name="Hawes A."/>
            <person name="Hernandez J."/>
            <person name="Hines S."/>
            <person name="Holder M."/>
            <person name="Hume J."/>
            <person name="Jhangiani S.N."/>
            <person name="Joshi V."/>
            <person name="Khan Z.M."/>
            <person name="Jackson L."/>
            <person name="Kovar C."/>
            <person name="Kowis A."/>
            <person name="Lee S."/>
            <person name="Lewis L.R."/>
            <person name="Margolis J."/>
            <person name="Morgan M."/>
            <person name="Nazareth L.V."/>
            <person name="Nguyen N."/>
            <person name="Okwuonu G."/>
            <person name="Parker D."/>
            <person name="Richards S."/>
            <person name="Ruiz S.J."/>
            <person name="Santibanez J."/>
            <person name="Savard J."/>
            <person name="Scherer S.E."/>
            <person name="Schneider B."/>
            <person name="Sodergren E."/>
            <person name="Tautz D."/>
            <person name="Vattahil S."/>
            <person name="Villasana D."/>
            <person name="White C.S."/>
            <person name="Wright R."/>
            <person name="Park Y."/>
            <person name="Beeman R.W."/>
            <person name="Lord J."/>
            <person name="Oppert B."/>
            <person name="Lorenzen M."/>
            <person name="Brown S."/>
            <person name="Wang L."/>
            <person name="Savard J."/>
            <person name="Tautz D."/>
            <person name="Richards S."/>
            <person name="Weinstock G."/>
            <person name="Gibbs R.A."/>
            <person name="Liu Y."/>
            <person name="Worley K."/>
            <person name="Weinstock G."/>
            <person name="Elsik C.G."/>
            <person name="Reese J.T."/>
            <person name="Elhaik E."/>
            <person name="Landan G."/>
            <person name="Graur D."/>
            <person name="Arensburger P."/>
            <person name="Atkinson P."/>
            <person name="Beeman R.W."/>
            <person name="Beidler J."/>
            <person name="Brown S.J."/>
            <person name="Demuth J.P."/>
            <person name="Drury D.W."/>
            <person name="Du Y.Z."/>
            <person name="Fujiwara H."/>
            <person name="Lorenzen M."/>
            <person name="Maselli V."/>
            <person name="Osanai M."/>
            <person name="Park Y."/>
            <person name="Robertson H.M."/>
            <person name="Tu Z."/>
            <person name="Wang J.J."/>
            <person name="Wang S."/>
            <person name="Richards S."/>
            <person name="Song H."/>
            <person name="Zhang L."/>
            <person name="Sodergren E."/>
            <person name="Werner D."/>
            <person name="Stanke M."/>
            <person name="Morgenstern B."/>
            <person name="Solovyev V."/>
            <person name="Kosarev P."/>
            <person name="Brown G."/>
            <person name="Chen H.C."/>
            <person name="Ermolaeva O."/>
            <person name="Hlavina W."/>
            <person name="Kapustin Y."/>
            <person name="Kiryutin B."/>
            <person name="Kitts P."/>
            <person name="Maglott D."/>
            <person name="Pruitt K."/>
            <person name="Sapojnikov V."/>
            <person name="Souvorov A."/>
            <person name="Mackey A.J."/>
            <person name="Waterhouse R.M."/>
            <person name="Wyder S."/>
            <person name="Zdobnov E.M."/>
            <person name="Zdobnov E.M."/>
            <person name="Wyder S."/>
            <person name="Kriventseva E.V."/>
            <person name="Kadowaki T."/>
            <person name="Bork P."/>
            <person name="Aranda M."/>
            <person name="Bao R."/>
            <person name="Beermann A."/>
            <person name="Berns N."/>
            <person name="Bolognesi R."/>
            <person name="Bonneton F."/>
            <person name="Bopp D."/>
            <person name="Brown S.J."/>
            <person name="Bucher G."/>
            <person name="Butts T."/>
            <person name="Chaumot A."/>
            <person name="Denell R.E."/>
            <person name="Ferrier D.E."/>
            <person name="Friedrich M."/>
            <person name="Gordon C.M."/>
            <person name="Jindra M."/>
            <person name="Klingler M."/>
            <person name="Lan Q."/>
            <person name="Lattorff H.M."/>
            <person name="Laudet V."/>
            <person name="von Levetsow C."/>
            <person name="Liu Z."/>
            <person name="Lutz R."/>
            <person name="Lynch J.A."/>
            <person name="da Fonseca R.N."/>
            <person name="Posnien N."/>
            <person name="Reuter R."/>
            <person name="Roth S."/>
            <person name="Savard J."/>
            <person name="Schinko J.B."/>
            <person name="Schmitt C."/>
            <person name="Schoppmeier M."/>
            <person name="Schroder R."/>
            <person name="Shippy T.D."/>
            <person name="Simonnet F."/>
            <person name="Marques-Souza H."/>
            <person name="Tautz D."/>
            <person name="Tomoyasu Y."/>
            <person name="Trauner J."/>
            <person name="Van der Zee M."/>
            <person name="Vervoort M."/>
            <person name="Wittkopp N."/>
            <person name="Wimmer E.A."/>
            <person name="Yang X."/>
            <person name="Jones A.K."/>
            <person name="Sattelle D.B."/>
            <person name="Ebert P.R."/>
            <person name="Nelson D."/>
            <person name="Scott J.G."/>
            <person name="Beeman R.W."/>
            <person name="Muthukrishnan S."/>
            <person name="Kramer K.J."/>
            <person name="Arakane Y."/>
            <person name="Beeman R.W."/>
            <person name="Zhu Q."/>
            <person name="Hogenkamp D."/>
            <person name="Dixit R."/>
            <person name="Oppert B."/>
            <person name="Jiang H."/>
            <person name="Zou Z."/>
            <person name="Marshall J."/>
            <person name="Elpidina E."/>
            <person name="Vinokurov K."/>
            <person name="Oppert C."/>
            <person name="Zou Z."/>
            <person name="Evans J."/>
            <person name="Lu Z."/>
            <person name="Zhao P."/>
            <person name="Sumathipala N."/>
            <person name="Altincicek B."/>
            <person name="Vilcinskas A."/>
            <person name="Williams M."/>
            <person name="Hultmark D."/>
            <person name="Hetru C."/>
            <person name="Jiang H."/>
            <person name="Grimmelikhuijzen C.J."/>
            <person name="Hauser F."/>
            <person name="Cazzamali G."/>
            <person name="Williamson M."/>
            <person name="Park Y."/>
            <person name="Li B."/>
            <person name="Tanaka Y."/>
            <person name="Predel R."/>
            <person name="Neupert S."/>
            <person name="Schachtner J."/>
            <person name="Verleyen P."/>
            <person name="Raible F."/>
            <person name="Bork P."/>
            <person name="Friedrich M."/>
            <person name="Walden K.K."/>
            <person name="Robertson H.M."/>
            <person name="Angeli S."/>
            <person name="Foret S."/>
            <person name="Bucher G."/>
            <person name="Schuetz S."/>
            <person name="Maleszka R."/>
            <person name="Wimmer E.A."/>
            <person name="Beeman R.W."/>
            <person name="Lorenzen M."/>
            <person name="Tomoyasu Y."/>
            <person name="Miller S.C."/>
            <person name="Grossmann D."/>
            <person name="Bucher G."/>
        </authorList>
    </citation>
    <scope>NUCLEOTIDE SEQUENCE [LARGE SCALE GENOMIC DNA]</scope>
    <source>
        <strain evidence="14 15">Georgia GA2</strain>
    </source>
</reference>
<dbReference type="GO" id="GO:0006013">
    <property type="term" value="P:mannose metabolic process"/>
    <property type="evidence" value="ECO:0007669"/>
    <property type="project" value="InterPro"/>
</dbReference>
<dbReference type="InterPro" id="IPR037094">
    <property type="entry name" value="Glyco_hydro_38_cen_sf"/>
</dbReference>
<evidence type="ECO:0000256" key="2">
    <source>
        <dbReference type="ARBA" id="ARBA00004371"/>
    </source>
</evidence>
<dbReference type="GO" id="GO:0030246">
    <property type="term" value="F:carbohydrate binding"/>
    <property type="evidence" value="ECO:0007669"/>
    <property type="project" value="InterPro"/>
</dbReference>
<evidence type="ECO:0000256" key="10">
    <source>
        <dbReference type="ARBA" id="ARBA00023228"/>
    </source>
</evidence>
<dbReference type="FunFam" id="2.60.40.1360:FF:000002">
    <property type="entry name" value="Alpha-mannosidase"/>
    <property type="match status" value="1"/>
</dbReference>
<keyword evidence="15" id="KW-1185">Reference proteome</keyword>
<dbReference type="Gene3D" id="2.60.40.1180">
    <property type="entry name" value="Golgi alpha-mannosidase II"/>
    <property type="match status" value="1"/>
</dbReference>
<dbReference type="Pfam" id="PF09261">
    <property type="entry name" value="Alpha-mann_mid"/>
    <property type="match status" value="1"/>
</dbReference>
<dbReference type="Pfam" id="PF07748">
    <property type="entry name" value="Glyco_hydro_38C"/>
    <property type="match status" value="1"/>
</dbReference>
<dbReference type="FunFam" id="1.20.1270.50:FF:000002">
    <property type="entry name" value="Alpha-mannosidase"/>
    <property type="match status" value="1"/>
</dbReference>
<evidence type="ECO:0000256" key="6">
    <source>
        <dbReference type="ARBA" id="ARBA00022801"/>
    </source>
</evidence>
<dbReference type="Pfam" id="PF01074">
    <property type="entry name" value="Glyco_hydro_38N"/>
    <property type="match status" value="1"/>
</dbReference>
<dbReference type="CDD" id="cd10810">
    <property type="entry name" value="GH38N_AMII_LAM_like"/>
    <property type="match status" value="1"/>
</dbReference>
<reference evidence="14 15" key="2">
    <citation type="journal article" date="2010" name="Nucleic Acids Res.">
        <title>BeetleBase in 2010: revisions to provide comprehensive genomic information for Tribolium castaneum.</title>
        <authorList>
            <person name="Kim H.S."/>
            <person name="Murphy T."/>
            <person name="Xia J."/>
            <person name="Caragea D."/>
            <person name="Park Y."/>
            <person name="Beeman R.W."/>
            <person name="Lorenzen M.D."/>
            <person name="Butcher S."/>
            <person name="Manak J.R."/>
            <person name="Brown S.J."/>
        </authorList>
    </citation>
    <scope>GENOME REANNOTATION</scope>
    <source>
        <strain evidence="14 15">Georgia GA2</strain>
    </source>
</reference>
<feature type="chain" id="PRO_5017846712" description="Alpha-mannosidase" evidence="12">
    <location>
        <begin position="17"/>
        <end position="957"/>
    </location>
</feature>
<evidence type="ECO:0000256" key="1">
    <source>
        <dbReference type="ARBA" id="ARBA00000365"/>
    </source>
</evidence>
<evidence type="ECO:0000256" key="7">
    <source>
        <dbReference type="ARBA" id="ARBA00022833"/>
    </source>
</evidence>
<dbReference type="SMART" id="SM00872">
    <property type="entry name" value="Alpha-mann_mid"/>
    <property type="match status" value="1"/>
</dbReference>
<feature type="domain" description="Glycoside hydrolase family 38 central" evidence="13">
    <location>
        <begin position="358"/>
        <end position="432"/>
    </location>
</feature>
<evidence type="ECO:0000259" key="13">
    <source>
        <dbReference type="SMART" id="SM00872"/>
    </source>
</evidence>
<dbReference type="Gene3D" id="2.60.40.1360">
    <property type="match status" value="1"/>
</dbReference>
<dbReference type="SUPFAM" id="SSF88713">
    <property type="entry name" value="Glycoside hydrolase/deacetylase"/>
    <property type="match status" value="1"/>
</dbReference>
<keyword evidence="7 12" id="KW-0862">Zinc</keyword>
<dbReference type="PANTHER" id="PTHR11607:SF3">
    <property type="entry name" value="LYSOSOMAL ALPHA-MANNOSIDASE"/>
    <property type="match status" value="1"/>
</dbReference>
<dbReference type="SUPFAM" id="SSF74650">
    <property type="entry name" value="Galactose mutarotase-like"/>
    <property type="match status" value="1"/>
</dbReference>
<dbReference type="Proteomes" id="UP000007266">
    <property type="component" value="Linkage group 3"/>
</dbReference>
<dbReference type="eggNOG" id="KOG1959">
    <property type="taxonomic scope" value="Eukaryota"/>
</dbReference>
<dbReference type="InterPro" id="IPR015341">
    <property type="entry name" value="Glyco_hydro_38_cen"/>
</dbReference>
<organism evidence="14 15">
    <name type="scientific">Tribolium castaneum</name>
    <name type="common">Red flour beetle</name>
    <dbReference type="NCBI Taxonomy" id="7070"/>
    <lineage>
        <taxon>Eukaryota</taxon>
        <taxon>Metazoa</taxon>
        <taxon>Ecdysozoa</taxon>
        <taxon>Arthropoda</taxon>
        <taxon>Hexapoda</taxon>
        <taxon>Insecta</taxon>
        <taxon>Pterygota</taxon>
        <taxon>Neoptera</taxon>
        <taxon>Endopterygota</taxon>
        <taxon>Coleoptera</taxon>
        <taxon>Polyphaga</taxon>
        <taxon>Cucujiformia</taxon>
        <taxon>Tenebrionidae</taxon>
        <taxon>Tenebrionidae incertae sedis</taxon>
        <taxon>Tribolium</taxon>
    </lineage>
</organism>
<evidence type="ECO:0000313" key="15">
    <source>
        <dbReference type="Proteomes" id="UP000007266"/>
    </source>
</evidence>
<dbReference type="Gene3D" id="1.20.1270.50">
    <property type="entry name" value="Glycoside hydrolase family 38, central domain"/>
    <property type="match status" value="2"/>
</dbReference>
<evidence type="ECO:0000256" key="4">
    <source>
        <dbReference type="ARBA" id="ARBA00022723"/>
    </source>
</evidence>
<keyword evidence="11 12" id="KW-0326">Glycosidase</keyword>
<proteinExistence type="inferred from homology"/>
<dbReference type="FunFam" id="1.20.1270.50:FF:000003">
    <property type="entry name" value="Alpha-mannosidase"/>
    <property type="match status" value="1"/>
</dbReference>
<dbReference type="OMA" id="MAVEACC"/>
<comment type="similarity">
    <text evidence="3 12">Belongs to the glycosyl hydrolase 38 family.</text>
</comment>
<dbReference type="OrthoDB" id="2016903at2759"/>
<dbReference type="InterPro" id="IPR027291">
    <property type="entry name" value="Glyco_hydro_38_N_sf"/>
</dbReference>
<comment type="catalytic activity">
    <reaction evidence="1">
        <text>Hydrolysis of terminal, non-reducing alpha-D-mannose residues in alpha-D-mannosides.</text>
        <dbReference type="EC" id="3.2.1.24"/>
    </reaction>
</comment>
<dbReference type="Gene3D" id="2.70.98.30">
    <property type="entry name" value="Golgi alpha-mannosidase II, domain 4"/>
    <property type="match status" value="1"/>
</dbReference>
<sequence length="957" mass="107449">MLLKLLFLVLLGQIRAKPVEDEPVCGYEACPATNFSTLNVHLIPHSHDDVGWLKTMDQYYFQDVQNVISTVIPALKQNPDRRFVQVETAFFKKWWEQQKDSVKQDVIKLVNNGQFEIINGAWSMNDEANVHYQFTIDQYTLGLRYLEDRLGKCSRPKVCWQIDPFGHSREQASISAQLGFDSVFFARLDYRDRINRLGTKTGDLIWRGSSNLGNSSDIFTSVMYNHYSAPAGFCFDIVCNDEPIIDDEESPDYNWKSRVEAFANFVREQASKYPTNNILVPMGDDFRYQAALNAYINTDRLIKGFELFPQTFEGKPIKLLYSTPTCYTKAVNDFVNSNNYKLQIKSDDFFPYADGVASLVVGYFTSRPASKRFVREANTMLQVAKQLAAVANLPYENENINSLKEAMGVLQHHDAITGTELIDVTHDYHRILHKGISDAVNAINPILSNLISGSDSLKLESCLLANVSVCLQAKADQFILTVYNPLSRVVSSPISIPVETENWKILDSNGDEVVYQVVPSITDFSTLVDETTSPNSLDFIAKDIPALGYKVYTFTKVATKPTKRITVGADGTTFEIDEVSGLLTSVTMNGVTLNVTQDFLVYKSGGRSQAYVFDPDGDPQRVASTVTVKKIEGDVYYGVVQEFSDWAKQIIKVYKNDSSYIEFDWVIGPLNIDDGGKEVISQFSTPLQTEGVFYTDSNGREILKRVRNQRPDYDYTDEQPIAGNYYPVTSKILIRDENLGVEMAILNDRAQGGSSVKDGQVELMVHRRIRSGDGFGLDEIEYGHGIVVRGKHFLVLGPVSGNGEKSLAAIERDVAQRKLLPPWVFITNQDVSGSKNLEYSSLKRPLPDNVQLLTLEPWSDGTLLVRLEHVLEKNEDENLSKEVTVDLSDLFVAFTVQELKETTLAGNIPIEENVRLHWPGSTNEAPPQAPRAPTDLTITLAPMQIRTFLATVTYNNL</sequence>
<evidence type="ECO:0000256" key="9">
    <source>
        <dbReference type="ARBA" id="ARBA00023180"/>
    </source>
</evidence>